<dbReference type="AlphaFoldDB" id="A0A1I0SHR7"/>
<keyword evidence="2" id="KW-1185">Reference proteome</keyword>
<organism evidence="1 2">
    <name type="scientific">Pedobacter suwonensis</name>
    <dbReference type="NCBI Taxonomy" id="332999"/>
    <lineage>
        <taxon>Bacteria</taxon>
        <taxon>Pseudomonadati</taxon>
        <taxon>Bacteroidota</taxon>
        <taxon>Sphingobacteriia</taxon>
        <taxon>Sphingobacteriales</taxon>
        <taxon>Sphingobacteriaceae</taxon>
        <taxon>Pedobacter</taxon>
    </lineage>
</organism>
<dbReference type="STRING" id="332999.SAMN04488511_101355"/>
<proteinExistence type="predicted"/>
<dbReference type="Proteomes" id="UP000198836">
    <property type="component" value="Unassembled WGS sequence"/>
</dbReference>
<reference evidence="2" key="1">
    <citation type="submission" date="2016-10" db="EMBL/GenBank/DDBJ databases">
        <authorList>
            <person name="Varghese N."/>
            <person name="Submissions S."/>
        </authorList>
    </citation>
    <scope>NUCLEOTIDE SEQUENCE [LARGE SCALE GENOMIC DNA]</scope>
    <source>
        <strain evidence="2">DSM 18130</strain>
    </source>
</reference>
<dbReference type="EMBL" id="FOJM01000001">
    <property type="protein sequence ID" value="SFA39061.1"/>
    <property type="molecule type" value="Genomic_DNA"/>
</dbReference>
<gene>
    <name evidence="1" type="ORF">SAMN04488511_101355</name>
</gene>
<name>A0A1I0SHR7_9SPHI</name>
<accession>A0A1I0SHR7</accession>
<evidence type="ECO:0000313" key="1">
    <source>
        <dbReference type="EMBL" id="SFA39061.1"/>
    </source>
</evidence>
<evidence type="ECO:0000313" key="2">
    <source>
        <dbReference type="Proteomes" id="UP000198836"/>
    </source>
</evidence>
<sequence>MFTSLYLVVVIKKISKFNFIIQEALQCKLRGFFVIEIIIVYSFLLQRMPRISTAYKRSGMLICYP</sequence>
<protein>
    <submittedName>
        <fullName evidence="1">Uncharacterized protein</fullName>
    </submittedName>
</protein>